<gene>
    <name evidence="6" type="ORF">G6F51_011444</name>
</gene>
<organism evidence="6 7">
    <name type="scientific">Rhizopus oryzae</name>
    <name type="common">Mucormycosis agent</name>
    <name type="synonym">Rhizopus arrhizus var. delemar</name>
    <dbReference type="NCBI Taxonomy" id="64495"/>
    <lineage>
        <taxon>Eukaryota</taxon>
        <taxon>Fungi</taxon>
        <taxon>Fungi incertae sedis</taxon>
        <taxon>Mucoromycota</taxon>
        <taxon>Mucoromycotina</taxon>
        <taxon>Mucoromycetes</taxon>
        <taxon>Mucorales</taxon>
        <taxon>Mucorineae</taxon>
        <taxon>Rhizopodaceae</taxon>
        <taxon>Rhizopus</taxon>
    </lineage>
</organism>
<accession>A0A9P6XZ44</accession>
<evidence type="ECO:0000256" key="3">
    <source>
        <dbReference type="ARBA" id="ARBA00023277"/>
    </source>
</evidence>
<evidence type="ECO:0008006" key="8">
    <source>
        <dbReference type="Google" id="ProtNLM"/>
    </source>
</evidence>
<protein>
    <recommendedName>
        <fullName evidence="8">O-fucosyltransferase family protein</fullName>
    </recommendedName>
</protein>
<comment type="caution">
    <text evidence="6">The sequence shown here is derived from an EMBL/GenBank/DDBJ whole genome shotgun (WGS) entry which is preliminary data.</text>
</comment>
<feature type="region of interest" description="Disordered" evidence="4">
    <location>
        <begin position="1"/>
        <end position="111"/>
    </location>
</feature>
<name>A0A9P6XZ44_RHIOR</name>
<dbReference type="GO" id="GO:0016740">
    <property type="term" value="F:transferase activity"/>
    <property type="evidence" value="ECO:0007669"/>
    <property type="project" value="UniProtKB-KW"/>
</dbReference>
<evidence type="ECO:0000256" key="5">
    <source>
        <dbReference type="SAM" id="Phobius"/>
    </source>
</evidence>
<dbReference type="Proteomes" id="UP000717996">
    <property type="component" value="Unassembled WGS sequence"/>
</dbReference>
<feature type="transmembrane region" description="Helical" evidence="5">
    <location>
        <begin position="167"/>
        <end position="185"/>
    </location>
</feature>
<keyword evidence="1" id="KW-0808">Transferase</keyword>
<dbReference type="PANTHER" id="PTHR36050:SF1">
    <property type="entry name" value="O-FUCOSYLTRANSFERASE 30"/>
    <property type="match status" value="1"/>
</dbReference>
<evidence type="ECO:0000256" key="4">
    <source>
        <dbReference type="SAM" id="MobiDB-lite"/>
    </source>
</evidence>
<dbReference type="AlphaFoldDB" id="A0A9P6XZ44"/>
<keyword evidence="5" id="KW-0812">Transmembrane</keyword>
<dbReference type="EMBL" id="JAANIT010002732">
    <property type="protein sequence ID" value="KAG1535610.1"/>
    <property type="molecule type" value="Genomic_DNA"/>
</dbReference>
<evidence type="ECO:0000313" key="7">
    <source>
        <dbReference type="Proteomes" id="UP000717996"/>
    </source>
</evidence>
<dbReference type="PANTHER" id="PTHR36050">
    <property type="entry name" value="O-FUCOSYLTRANSFERASE 30"/>
    <property type="match status" value="1"/>
</dbReference>
<keyword evidence="3" id="KW-0119">Carbohydrate metabolism</keyword>
<keyword evidence="5" id="KW-0472">Membrane</keyword>
<dbReference type="Pfam" id="PF10250">
    <property type="entry name" value="O-FucT"/>
    <property type="match status" value="1"/>
</dbReference>
<keyword evidence="2" id="KW-0294">Fucose metabolism</keyword>
<sequence>MYDHEPSENDTSNRIQPTFFHTPATQLNNTPKKSSQDPAKNPYYQSPPPYSLHSPNQSEPSAPPLEPEIYPPGRSEAYPPVGPYSPVGPETYPPAGPYSPQGVYPPTNYNHLGHPNSPYSNYGAVPPYPNTSDASPSWPWMVPAANGEQPTEPSRKKNFGCLRLCKLFWYFVIGMVFFGAISEMLSDPVSKPRCVDSINWESLPKKIEYSGSLRITVDGNLSSGRILIKDSDQETPKGVVYLTGRVSARSVENVAYKLKQDAKETHLEFQIPSLSLSCVNIDAVIYVPKGTRLIYIDLPHSTIQLPDGLMNADMLQLSSSYAPVVINSDWRGRNLKITTNNADIQIKSIQADGSVMLATKNSAITVTEKVEARDTIDMVTTNAPIHLNHIISNRTTLVTSNARIDIDHALIESYISAHTSNSELSLHLRSQNNPEVLVKTSNGRALVSMPITFEGNFMIKTSSFNSVSFSDNLSWSNIKFANRGYVMGERFDPDQGPSAVPGSLRIETSNANPTAEPIIQHEVQPLEQQEEPIQVMKDIIPVTMPDPFELHEPDSNERYVTYLPHSGFHNQRIELENALLLASYLNRTLLLPSVYLTSPAFPWLRFDKMYERLLLQTKDGIEYCGQLRESEPQPPECLNYARWTRIPWTFFYDFAELSTQVRVIFRNDMSIEWIRDELLAGEEDVYYIKDNSPFDYRIYDLPESHTPLQRFVNRIELDALEAIESRVIHFGSVFGSYRVLAQSDEHRELLKWVRRNMIFKNPVLLDTASRIVQRLGGLKRFVGIHLRVGDGVFKVRAGIHIDDIYHQLVNDYTDLSVEEVARYDAKHEDDRKEDTAYEIKQLRETVVRDEAQQPIQVHHPANVQTRLGPQANHQLICQEGDGRNDDFAKTTIYIATDCPNPRQNPLLQKIFKTFPCVFVLSDFKDELSALSKVKVMEDNVRLEPYLIPMIDAIISSQGQAFYGINSSTFSTYIERQLHPAYTNEPIKLFDAPLP</sequence>
<keyword evidence="5" id="KW-1133">Transmembrane helix</keyword>
<feature type="compositionally biased region" description="Pro residues" evidence="4">
    <location>
        <begin position="61"/>
        <end position="70"/>
    </location>
</feature>
<feature type="compositionally biased region" description="Polar residues" evidence="4">
    <location>
        <begin position="23"/>
        <end position="38"/>
    </location>
</feature>
<dbReference type="InterPro" id="IPR019378">
    <property type="entry name" value="GDP-Fuc_O-FucTrfase"/>
</dbReference>
<dbReference type="CDD" id="cd11296">
    <property type="entry name" value="O-FucT_like"/>
    <property type="match status" value="1"/>
</dbReference>
<proteinExistence type="predicted"/>
<dbReference type="OrthoDB" id="1882547at2759"/>
<reference evidence="6" key="1">
    <citation type="journal article" date="2020" name="Microb. Genom.">
        <title>Genetic diversity of clinical and environmental Mucorales isolates obtained from an investigation of mucormycosis cases among solid organ transplant recipients.</title>
        <authorList>
            <person name="Nguyen M.H."/>
            <person name="Kaul D."/>
            <person name="Muto C."/>
            <person name="Cheng S.J."/>
            <person name="Richter R.A."/>
            <person name="Bruno V.M."/>
            <person name="Liu G."/>
            <person name="Beyhan S."/>
            <person name="Sundermann A.J."/>
            <person name="Mounaud S."/>
            <person name="Pasculle A.W."/>
            <person name="Nierman W.C."/>
            <person name="Driscoll E."/>
            <person name="Cumbie R."/>
            <person name="Clancy C.J."/>
            <person name="Dupont C.L."/>
        </authorList>
    </citation>
    <scope>NUCLEOTIDE SEQUENCE</scope>
    <source>
        <strain evidence="6">GL16</strain>
    </source>
</reference>
<dbReference type="GO" id="GO:0006004">
    <property type="term" value="P:fucose metabolic process"/>
    <property type="evidence" value="ECO:0007669"/>
    <property type="project" value="UniProtKB-KW"/>
</dbReference>
<evidence type="ECO:0000313" key="6">
    <source>
        <dbReference type="EMBL" id="KAG1535610.1"/>
    </source>
</evidence>
<evidence type="ECO:0000256" key="1">
    <source>
        <dbReference type="ARBA" id="ARBA00022679"/>
    </source>
</evidence>
<dbReference type="Gene3D" id="3.40.50.11350">
    <property type="match status" value="1"/>
</dbReference>
<evidence type="ECO:0000256" key="2">
    <source>
        <dbReference type="ARBA" id="ARBA00023253"/>
    </source>
</evidence>